<evidence type="ECO:0000313" key="2">
    <source>
        <dbReference type="Proteomes" id="UP001732700"/>
    </source>
</evidence>
<proteinExistence type="predicted"/>
<keyword evidence="2" id="KW-1185">Reference proteome</keyword>
<name>A0ACD5VBF6_AVESA</name>
<organism evidence="1 2">
    <name type="scientific">Avena sativa</name>
    <name type="common">Oat</name>
    <dbReference type="NCBI Taxonomy" id="4498"/>
    <lineage>
        <taxon>Eukaryota</taxon>
        <taxon>Viridiplantae</taxon>
        <taxon>Streptophyta</taxon>
        <taxon>Embryophyta</taxon>
        <taxon>Tracheophyta</taxon>
        <taxon>Spermatophyta</taxon>
        <taxon>Magnoliopsida</taxon>
        <taxon>Liliopsida</taxon>
        <taxon>Poales</taxon>
        <taxon>Poaceae</taxon>
        <taxon>BOP clade</taxon>
        <taxon>Pooideae</taxon>
        <taxon>Poodae</taxon>
        <taxon>Poeae</taxon>
        <taxon>Poeae Chloroplast Group 1 (Aveneae type)</taxon>
        <taxon>Aveninae</taxon>
        <taxon>Avena</taxon>
    </lineage>
</organism>
<accession>A0ACD5VBF6</accession>
<sequence>MCHQCQRKDKGRVVRCLGCKDRDILKRYCIACITRWYPKLTEEDFVNNCPFCRNNCNCKTCLRKNIIEKVDKWKVSDVDTIKCSLRVAHYLLSWLKDLHCEQMKEKHVEATIKGIDACEVKIPEANYEVNERIYCNNCSTSIVDFHRSCNKCSYDLCLSCSRELRQGLNPGAAAAASVPVFTQPGLEGKEDLEEGSSHDNVSIQKPSDGQNGALMDSAVPAENSAPGVREWRVNRDGSIPCPPNAFGGCGDSVLELKSLLKENAISDLLEKANSVVNNEGMLEVGDSKYSCFSDPGEMCSGTSQKLACRENSSDNYIYCPNARDVQNGALDHFQEHWLKGQPVIVRDVLELTSGLSWEPMVMWRALRERKDKTELERFCVTAIECLSWSEVEINTRFFFNGYSRGVVGPEDLPILLKLKDWPQHSSFEERLPRHGAEFMSALPFREYTDHKTGPLNLAVKLPEKVIKPDLGPKTYIAYGVSQELGIGDSVTKLHCDMSDAVNILTHTDVIKLKAERITAIDKKKRSLTMMEDNINQTSQTYPDCDMSIAPTELIKRPKAEGFGCDSNTKQPLSDVVLDEREGVHKDVVADVAEGSLTVNGRLSIEGDVDCMDLSTSKEKAEGIVNEREKADHGSSSEEKSESPDNTEGSSEPYGCKKRKRGGGLRSSSASKIEKETSTKDMVHGAPIHIEPKDDLPSVEGNQTEGGALWDIFRREDVSKLKEYLIKHSEEFRHYNYEPVKQVIHPIHDQCFYLTNEHKRKLKEEYGVEPWTFEQKLGDAVFIPAGCPHQVRNLKSCIKVALDFVSPENVQECIRLTEEFRLLPKWHRVNEDKLEIKKIAFHAISQAIADITKKDENERDDHKDGAEYNAKAKAKARGRGRGRGGRRGRGRRGRGRKSATSEGCHSDEVEDQPDPSEPEEMEEDKKQSAQAMSGAEEEPAEMEVSQEQSAPYRSVVEDEPAETKEHQKESGQVMSEVEVEPSEIETQVKSAQDLSEVKDGSAEMEEHREKSPQDMSEAKDESAEMEEHQEQSAQDMCEVTDGPVEMMEQHKRSADCMPEAKVEHVELEGHQEQQAGGMPEDKHKPAEIEGHLKQQSDQVQDKPAEREEHQEQPAHDVFGDNREPAEIEERHKQPAQDGPAEVEQQEQSSQDMSKATDEHLETEEHKHQSVQDMPEAKDGPAEIEEGQEQSVKDVSEFEDKPVEMVERQKQSAQAMSHVEDGPAEMEEHKEQLAQDTLETKDGPAEMEEQKELSAQEMPEAKDGPAEMEEQEQSVKHTSAFEAKPVELEDLQKWRRPKPADSISEAKDEPAETGEHQNQLAESMPTLP</sequence>
<reference evidence="1" key="2">
    <citation type="submission" date="2025-09" db="UniProtKB">
        <authorList>
            <consortium name="EnsemblPlants"/>
        </authorList>
    </citation>
    <scope>IDENTIFICATION</scope>
</reference>
<dbReference type="Proteomes" id="UP001732700">
    <property type="component" value="Chromosome 2D"/>
</dbReference>
<reference evidence="1" key="1">
    <citation type="submission" date="2021-05" db="EMBL/GenBank/DDBJ databases">
        <authorList>
            <person name="Scholz U."/>
            <person name="Mascher M."/>
            <person name="Fiebig A."/>
        </authorList>
    </citation>
    <scope>NUCLEOTIDE SEQUENCE [LARGE SCALE GENOMIC DNA]</scope>
</reference>
<protein>
    <submittedName>
        <fullName evidence="1">Uncharacterized protein</fullName>
    </submittedName>
</protein>
<dbReference type="EnsemblPlants" id="AVESA.00010b.r2.2DG0394460.1">
    <property type="protein sequence ID" value="AVESA.00010b.r2.2DG0394460.1.CDS"/>
    <property type="gene ID" value="AVESA.00010b.r2.2DG0394460"/>
</dbReference>
<evidence type="ECO:0000313" key="1">
    <source>
        <dbReference type="EnsemblPlants" id="AVESA.00010b.r2.2DG0394460.1.CDS"/>
    </source>
</evidence>